<sequence>MSRHVEAQGLGVNDKANGSRKGKVKLKSEITLVNGVAIIVGCIIGAGIFVSPRGVFAYCGESVGLSLVVWTLCGIFSMLGAMCYAELGTSIVRSGGDYAYILEAFGPLPAFLRLWVALLIIRPTAQAILALTFSHYIIEPLYPQCEPPNAAVRILAALSLGFLTYVNCRSVRWTMNIQDIFTGAKLLALAIIIITGVVCLFRGETTHLKNTFHGDFKAQDISLAFYSGLFAYGGWNFLNFVTEELKNPYKNLPRAIWIAIPIVTFVYVFANVAYFTVVSPLEMLASPAVAVTFANKMFGVMAWIMPIFVGLSVFGGVNGLLFTSSRLFLVGAQEGHLPSIFAMIHYERCTPTPSLMFTCTLSLLMLTTSDIYTLINYFSFIQWLWVGVAIAGMMYLRWKKPDMPRPIKVSLIFPISFFLCCLFLTVIPLYAQPLQTGIGLLIILSGVPVHFAVVKTRKKSPTLSLISGRITTELQKLLEVMIPEKDDPLLSN</sequence>
<dbReference type="Gene3D" id="1.20.1740.10">
    <property type="entry name" value="Amino acid/polyamine transporter I"/>
    <property type="match status" value="1"/>
</dbReference>
<keyword evidence="2 5" id="KW-0812">Transmembrane</keyword>
<dbReference type="Pfam" id="PF13520">
    <property type="entry name" value="AA_permease_2"/>
    <property type="match status" value="1"/>
</dbReference>
<feature type="transmembrane region" description="Helical" evidence="5">
    <location>
        <begin position="437"/>
        <end position="454"/>
    </location>
</feature>
<evidence type="ECO:0000256" key="5">
    <source>
        <dbReference type="SAM" id="Phobius"/>
    </source>
</evidence>
<dbReference type="PIRSF" id="PIRSF006060">
    <property type="entry name" value="AA_transporter"/>
    <property type="match status" value="1"/>
</dbReference>
<name>A0ABM1C5I0_LIMPO</name>
<feature type="transmembrane region" description="Helical" evidence="5">
    <location>
        <begin position="297"/>
        <end position="321"/>
    </location>
</feature>
<dbReference type="RefSeq" id="XP_013794556.1">
    <property type="nucleotide sequence ID" value="XM_013939102.2"/>
</dbReference>
<protein>
    <submittedName>
        <fullName evidence="7">Large neutral amino acids transporter small subunit 2-like</fullName>
    </submittedName>
</protein>
<feature type="transmembrane region" description="Helical" evidence="5">
    <location>
        <begin position="63"/>
        <end position="85"/>
    </location>
</feature>
<comment type="subcellular location">
    <subcellularLocation>
        <location evidence="1">Membrane</location>
        <topology evidence="1">Multi-pass membrane protein</topology>
    </subcellularLocation>
</comment>
<dbReference type="InterPro" id="IPR002293">
    <property type="entry name" value="AA/rel_permease1"/>
</dbReference>
<evidence type="ECO:0000313" key="7">
    <source>
        <dbReference type="RefSeq" id="XP_013794556.1"/>
    </source>
</evidence>
<dbReference type="PANTHER" id="PTHR11785:SF528">
    <property type="entry name" value="AMINO ACID TRANSPORTER PROTEIN JHI-21"/>
    <property type="match status" value="1"/>
</dbReference>
<gene>
    <name evidence="7" type="primary">LOC106478550</name>
</gene>
<dbReference type="GeneID" id="106478550"/>
<feature type="transmembrane region" description="Helical" evidence="5">
    <location>
        <begin position="355"/>
        <end position="374"/>
    </location>
</feature>
<feature type="transmembrane region" description="Helical" evidence="5">
    <location>
        <begin position="223"/>
        <end position="242"/>
    </location>
</feature>
<dbReference type="PANTHER" id="PTHR11785">
    <property type="entry name" value="AMINO ACID TRANSPORTER"/>
    <property type="match status" value="1"/>
</dbReference>
<proteinExistence type="predicted"/>
<evidence type="ECO:0000313" key="6">
    <source>
        <dbReference type="Proteomes" id="UP000694941"/>
    </source>
</evidence>
<feature type="transmembrane region" description="Helical" evidence="5">
    <location>
        <begin position="180"/>
        <end position="203"/>
    </location>
</feature>
<reference evidence="7" key="1">
    <citation type="submission" date="2025-08" db="UniProtKB">
        <authorList>
            <consortium name="RefSeq"/>
        </authorList>
    </citation>
    <scope>IDENTIFICATION</scope>
    <source>
        <tissue evidence="7">Muscle</tissue>
    </source>
</reference>
<dbReference type="InterPro" id="IPR050598">
    <property type="entry name" value="AminoAcid_Transporter"/>
</dbReference>
<feature type="transmembrane region" description="Helical" evidence="5">
    <location>
        <begin position="150"/>
        <end position="168"/>
    </location>
</feature>
<feature type="transmembrane region" description="Helical" evidence="5">
    <location>
        <begin position="30"/>
        <end position="51"/>
    </location>
</feature>
<evidence type="ECO:0000256" key="2">
    <source>
        <dbReference type="ARBA" id="ARBA00022692"/>
    </source>
</evidence>
<keyword evidence="4 5" id="KW-0472">Membrane</keyword>
<accession>A0ABM1C5I0</accession>
<evidence type="ECO:0000256" key="1">
    <source>
        <dbReference type="ARBA" id="ARBA00004141"/>
    </source>
</evidence>
<feature type="transmembrane region" description="Helical" evidence="5">
    <location>
        <begin position="410"/>
        <end position="431"/>
    </location>
</feature>
<feature type="transmembrane region" description="Helical" evidence="5">
    <location>
        <begin position="380"/>
        <end position="398"/>
    </location>
</feature>
<evidence type="ECO:0000256" key="4">
    <source>
        <dbReference type="ARBA" id="ARBA00023136"/>
    </source>
</evidence>
<organism evidence="6 7">
    <name type="scientific">Limulus polyphemus</name>
    <name type="common">Atlantic horseshoe crab</name>
    <dbReference type="NCBI Taxonomy" id="6850"/>
    <lineage>
        <taxon>Eukaryota</taxon>
        <taxon>Metazoa</taxon>
        <taxon>Ecdysozoa</taxon>
        <taxon>Arthropoda</taxon>
        <taxon>Chelicerata</taxon>
        <taxon>Merostomata</taxon>
        <taxon>Xiphosura</taxon>
        <taxon>Limulidae</taxon>
        <taxon>Limulus</taxon>
    </lineage>
</organism>
<keyword evidence="6" id="KW-1185">Reference proteome</keyword>
<dbReference type="Proteomes" id="UP000694941">
    <property type="component" value="Unplaced"/>
</dbReference>
<keyword evidence="3 5" id="KW-1133">Transmembrane helix</keyword>
<feature type="transmembrane region" description="Helical" evidence="5">
    <location>
        <begin position="254"/>
        <end position="277"/>
    </location>
</feature>
<evidence type="ECO:0000256" key="3">
    <source>
        <dbReference type="ARBA" id="ARBA00022989"/>
    </source>
</evidence>